<comment type="function">
    <text evidence="1">In eubacteria ppGpp (guanosine 3'-diphosphate 5'-diphosphate) is a mediator of the stringent response that coordinates a variety of cellular activities in response to changes in nutritional abundance.</text>
</comment>
<dbReference type="Pfam" id="PF04607">
    <property type="entry name" value="RelA_SpoT"/>
    <property type="match status" value="1"/>
</dbReference>
<feature type="domain" description="HD" evidence="3">
    <location>
        <begin position="45"/>
        <end position="144"/>
    </location>
</feature>
<accession>A0A150PGJ4</accession>
<dbReference type="SMART" id="SM00954">
    <property type="entry name" value="RelA_SpoT"/>
    <property type="match status" value="1"/>
</dbReference>
<evidence type="ECO:0000256" key="1">
    <source>
        <dbReference type="RuleBase" id="RU003847"/>
    </source>
</evidence>
<dbReference type="CDD" id="cd04876">
    <property type="entry name" value="ACT_RelA-SpoT"/>
    <property type="match status" value="1"/>
</dbReference>
<dbReference type="CDD" id="cd00077">
    <property type="entry name" value="HDc"/>
    <property type="match status" value="1"/>
</dbReference>
<dbReference type="GO" id="GO:0042594">
    <property type="term" value="P:response to starvation"/>
    <property type="evidence" value="ECO:0007669"/>
    <property type="project" value="TreeGrafter"/>
</dbReference>
<dbReference type="EMBL" id="JELY01001774">
    <property type="protein sequence ID" value="KYF54628.1"/>
    <property type="molecule type" value="Genomic_DNA"/>
</dbReference>
<dbReference type="PROSITE" id="PS51880">
    <property type="entry name" value="TGS"/>
    <property type="match status" value="1"/>
</dbReference>
<evidence type="ECO:0000259" key="2">
    <source>
        <dbReference type="PROSITE" id="PS51671"/>
    </source>
</evidence>
<dbReference type="NCBIfam" id="TIGR00691">
    <property type="entry name" value="spoT_relA"/>
    <property type="match status" value="1"/>
</dbReference>
<dbReference type="GO" id="GO:0015969">
    <property type="term" value="P:guanosine tetraphosphate metabolic process"/>
    <property type="evidence" value="ECO:0007669"/>
    <property type="project" value="InterPro"/>
</dbReference>
<evidence type="ECO:0000259" key="4">
    <source>
        <dbReference type="PROSITE" id="PS51880"/>
    </source>
</evidence>
<dbReference type="Gene3D" id="1.10.3210.10">
    <property type="entry name" value="Hypothetical protein af1432"/>
    <property type="match status" value="1"/>
</dbReference>
<dbReference type="GO" id="GO:0008728">
    <property type="term" value="F:GTP diphosphokinase activity"/>
    <property type="evidence" value="ECO:0007669"/>
    <property type="project" value="TreeGrafter"/>
</dbReference>
<evidence type="ECO:0000259" key="3">
    <source>
        <dbReference type="PROSITE" id="PS51831"/>
    </source>
</evidence>
<dbReference type="SUPFAM" id="SSF55021">
    <property type="entry name" value="ACT-like"/>
    <property type="match status" value="1"/>
</dbReference>
<dbReference type="InterPro" id="IPR003607">
    <property type="entry name" value="HD/PDEase_dom"/>
</dbReference>
<sequence length="724" mass="81927">MLTLTELVDRVRKYQPAADVDLIARAYAYSSDAHRGQTRKSGDPYFSHPASVAAIITELKLDTASVCAGLLHDVVEDTLATTTDIENSFGQEVAFLVDGVTKLSKINFASKEDRQAENFRKMLVAMARDIRVLLVKLCDRLDNMRTLEFMKPESQDRIARETMEIYAPLANRLGIARFKSELEDLSFKYIEPEAWADLSQKVKTTAKERDKYIHEVSKVLSAKLAEQGFAVDVTGRAKHLYSIWRKMQVQQCDFDQVYDVIAFRVLVESVADCYATLGVIHSQWTPVPGRFKDYVALPKPNMYQSLHTTVIGPGRERIEIQIRTHEMHRVAEQGIAAHWKYKENNSGGIDPKDAARFGWLRQLMEFQKELKDPAEFLESVKVDLFQDEVYVFTPKGDVRVFPRGSTPIDFAYAIHTKVGEHCSGARVNGAIVPLRSKLRNGDVVEVMTNPSQHPSKDWLDYVTTSRARAKIRNYLRTEQREKSLKLGRELLEKEMHQRSMSLSRLTKNEAELRRVMERFGVASADELFIAVGYGKVSVRAVCEFLAPTPKENDKGTPTPPPESIKEGRIESLVRKVTGRDSHGIRLNGIDDVLVRYTKCCNPLPGDEIVGFITRGRGITVHRRNCAKAFDTDPERRVEISWDARAKINRPVQIKVMTQNRPGILATVGHTFHEQGINISEATCRAGDDGRAMNTFTFLCSDLAQLKSVIRRLQRIPGVMAVERT</sequence>
<dbReference type="Gene3D" id="3.10.20.30">
    <property type="match status" value="1"/>
</dbReference>
<dbReference type="Pfam" id="PF19296">
    <property type="entry name" value="RelA_AH_RIS"/>
    <property type="match status" value="1"/>
</dbReference>
<dbReference type="InterPro" id="IPR006674">
    <property type="entry name" value="HD_domain"/>
</dbReference>
<dbReference type="CDD" id="cd01668">
    <property type="entry name" value="TGS_RSH"/>
    <property type="match status" value="1"/>
</dbReference>
<protein>
    <submittedName>
        <fullName evidence="5">GTP pyrophosphokinase</fullName>
    </submittedName>
</protein>
<reference evidence="5 6" key="1">
    <citation type="submission" date="2014-02" db="EMBL/GenBank/DDBJ databases">
        <title>The small core and large imbalanced accessory genome model reveals a collaborative survival strategy of Sorangium cellulosum strains in nature.</title>
        <authorList>
            <person name="Han K."/>
            <person name="Peng R."/>
            <person name="Blom J."/>
            <person name="Li Y.-Z."/>
        </authorList>
    </citation>
    <scope>NUCLEOTIDE SEQUENCE [LARGE SCALE GENOMIC DNA]</scope>
    <source>
        <strain evidence="5 6">So0157-25</strain>
    </source>
</reference>
<dbReference type="InterPro" id="IPR002912">
    <property type="entry name" value="ACT_dom"/>
</dbReference>
<organism evidence="5 6">
    <name type="scientific">Sorangium cellulosum</name>
    <name type="common">Polyangium cellulosum</name>
    <dbReference type="NCBI Taxonomy" id="56"/>
    <lineage>
        <taxon>Bacteria</taxon>
        <taxon>Pseudomonadati</taxon>
        <taxon>Myxococcota</taxon>
        <taxon>Polyangia</taxon>
        <taxon>Polyangiales</taxon>
        <taxon>Polyangiaceae</taxon>
        <taxon>Sorangium</taxon>
    </lineage>
</organism>
<dbReference type="FunFam" id="3.10.20.30:FF:000002">
    <property type="entry name" value="GTP pyrophosphokinase (RelA/SpoT)"/>
    <property type="match status" value="1"/>
</dbReference>
<dbReference type="InterPro" id="IPR004095">
    <property type="entry name" value="TGS"/>
</dbReference>
<dbReference type="AlphaFoldDB" id="A0A150PGJ4"/>
<comment type="caution">
    <text evidence="5">The sequence shown here is derived from an EMBL/GenBank/DDBJ whole genome shotgun (WGS) entry which is preliminary data.</text>
</comment>
<feature type="domain" description="ACT" evidence="2">
    <location>
        <begin position="652"/>
        <end position="724"/>
    </location>
</feature>
<dbReference type="GO" id="GO:0016301">
    <property type="term" value="F:kinase activity"/>
    <property type="evidence" value="ECO:0007669"/>
    <property type="project" value="UniProtKB-KW"/>
</dbReference>
<dbReference type="Pfam" id="PF02824">
    <property type="entry name" value="TGS"/>
    <property type="match status" value="1"/>
</dbReference>
<dbReference type="SUPFAM" id="SSF109604">
    <property type="entry name" value="HD-domain/PDEase-like"/>
    <property type="match status" value="1"/>
</dbReference>
<dbReference type="Gene3D" id="3.30.70.260">
    <property type="match status" value="1"/>
</dbReference>
<dbReference type="InterPro" id="IPR004811">
    <property type="entry name" value="RelA/Spo_fam"/>
</dbReference>
<dbReference type="InterPro" id="IPR012675">
    <property type="entry name" value="Beta-grasp_dom_sf"/>
</dbReference>
<dbReference type="FunFam" id="3.30.460.10:FF:000001">
    <property type="entry name" value="GTP pyrophosphokinase RelA"/>
    <property type="match status" value="1"/>
</dbReference>
<name>A0A150PGJ4_SORCE</name>
<dbReference type="PROSITE" id="PS51831">
    <property type="entry name" value="HD"/>
    <property type="match status" value="1"/>
</dbReference>
<dbReference type="Gene3D" id="3.30.460.10">
    <property type="entry name" value="Beta Polymerase, domain 2"/>
    <property type="match status" value="1"/>
</dbReference>
<dbReference type="Pfam" id="PF13328">
    <property type="entry name" value="HD_4"/>
    <property type="match status" value="1"/>
</dbReference>
<keyword evidence="5" id="KW-0418">Kinase</keyword>
<dbReference type="InterPro" id="IPR033655">
    <property type="entry name" value="TGS_RelA/SpoT"/>
</dbReference>
<dbReference type="InterPro" id="IPR012676">
    <property type="entry name" value="TGS-like"/>
</dbReference>
<dbReference type="GO" id="GO:0005886">
    <property type="term" value="C:plasma membrane"/>
    <property type="evidence" value="ECO:0007669"/>
    <property type="project" value="TreeGrafter"/>
</dbReference>
<dbReference type="Proteomes" id="UP000075420">
    <property type="component" value="Unassembled WGS sequence"/>
</dbReference>
<gene>
    <name evidence="5" type="ORF">BE08_36325</name>
</gene>
<dbReference type="FunFam" id="1.10.3210.10:FF:000001">
    <property type="entry name" value="GTP pyrophosphokinase RelA"/>
    <property type="match status" value="1"/>
</dbReference>
<dbReference type="InterPro" id="IPR045865">
    <property type="entry name" value="ACT-like_dom_sf"/>
</dbReference>
<dbReference type="SUPFAM" id="SSF81271">
    <property type="entry name" value="TGS-like"/>
    <property type="match status" value="1"/>
</dbReference>
<feature type="domain" description="TGS" evidence="4">
    <location>
        <begin position="387"/>
        <end position="448"/>
    </location>
</feature>
<proteinExistence type="inferred from homology"/>
<dbReference type="PROSITE" id="PS51671">
    <property type="entry name" value="ACT"/>
    <property type="match status" value="1"/>
</dbReference>
<dbReference type="InterPro" id="IPR007685">
    <property type="entry name" value="RelA_SpoT"/>
</dbReference>
<evidence type="ECO:0000313" key="6">
    <source>
        <dbReference type="Proteomes" id="UP000075420"/>
    </source>
</evidence>
<dbReference type="CDD" id="cd05399">
    <property type="entry name" value="NT_Rel-Spo_like"/>
    <property type="match status" value="1"/>
</dbReference>
<comment type="similarity">
    <text evidence="1">Belongs to the relA/spoT family.</text>
</comment>
<dbReference type="SMART" id="SM00471">
    <property type="entry name" value="HDc"/>
    <property type="match status" value="1"/>
</dbReference>
<dbReference type="SUPFAM" id="SSF81301">
    <property type="entry name" value="Nucleotidyltransferase"/>
    <property type="match status" value="1"/>
</dbReference>
<dbReference type="Pfam" id="PF13291">
    <property type="entry name" value="ACT_4"/>
    <property type="match status" value="1"/>
</dbReference>
<keyword evidence="5" id="KW-0808">Transferase</keyword>
<dbReference type="PANTHER" id="PTHR21262">
    <property type="entry name" value="GUANOSINE-3',5'-BIS DIPHOSPHATE 3'-PYROPHOSPHOHYDROLASE"/>
    <property type="match status" value="1"/>
</dbReference>
<dbReference type="PANTHER" id="PTHR21262:SF36">
    <property type="entry name" value="BIFUNCTIONAL (P)PPGPP SYNTHASE_HYDROLASE SPOT"/>
    <property type="match status" value="1"/>
</dbReference>
<dbReference type="GO" id="GO:0015949">
    <property type="term" value="P:nucleobase-containing small molecule interconversion"/>
    <property type="evidence" value="ECO:0007669"/>
    <property type="project" value="UniProtKB-ARBA"/>
</dbReference>
<dbReference type="InterPro" id="IPR045600">
    <property type="entry name" value="RelA/SpoT_AH_RIS"/>
</dbReference>
<evidence type="ECO:0000313" key="5">
    <source>
        <dbReference type="EMBL" id="KYF54628.1"/>
    </source>
</evidence>
<dbReference type="GO" id="GO:0008893">
    <property type="term" value="F:guanosine-3',5'-bis(diphosphate) 3'-diphosphatase activity"/>
    <property type="evidence" value="ECO:0007669"/>
    <property type="project" value="TreeGrafter"/>
</dbReference>
<dbReference type="InterPro" id="IPR043519">
    <property type="entry name" value="NT_sf"/>
</dbReference>